<protein>
    <recommendedName>
        <fullName evidence="5 14">Biotin carboxylase</fullName>
        <ecNumber evidence="4 14">6.3.4.14</ecNumber>
    </recommendedName>
    <alternativeName>
        <fullName evidence="11 14">Acetyl-coenzyme A carboxylase biotin carboxylase subunit A</fullName>
    </alternativeName>
</protein>
<gene>
    <name evidence="17" type="primary">accC</name>
    <name evidence="17" type="ORF">TUM4630_18710</name>
</gene>
<evidence type="ECO:0000256" key="14">
    <source>
        <dbReference type="RuleBase" id="RU365063"/>
    </source>
</evidence>
<keyword evidence="9 13" id="KW-0067">ATP-binding</keyword>
<dbReference type="InterPro" id="IPR016185">
    <property type="entry name" value="PreATP-grasp_dom_sf"/>
</dbReference>
<dbReference type="SUPFAM" id="SSF56059">
    <property type="entry name" value="Glutathione synthetase ATP-binding domain-like"/>
    <property type="match status" value="1"/>
</dbReference>
<keyword evidence="14" id="KW-0275">Fatty acid biosynthesis</keyword>
<comment type="pathway">
    <text evidence="2 14">Lipid metabolism; malonyl-CoA biosynthesis; malonyl-CoA from acetyl-CoA: step 1/1.</text>
</comment>
<evidence type="ECO:0000256" key="3">
    <source>
        <dbReference type="ARBA" id="ARBA00011750"/>
    </source>
</evidence>
<evidence type="ECO:0000256" key="9">
    <source>
        <dbReference type="ARBA" id="ARBA00022840"/>
    </source>
</evidence>
<dbReference type="Proteomes" id="UP000761574">
    <property type="component" value="Unassembled WGS sequence"/>
</dbReference>
<keyword evidence="14" id="KW-0092">Biotin</keyword>
<dbReference type="PROSITE" id="PS50979">
    <property type="entry name" value="BC"/>
    <property type="match status" value="1"/>
</dbReference>
<accession>A0ABQ4PH30</accession>
<sequence>MAASRPFNKVLIANRGEIAVRIIRACQHFGIATVSVHSRADKGALHVTLADESLCIGAAPSSQSYLNSQAILAAAALTHADAIHPGYGFLSESATFAEQVTASGFVFIGPRSDTIRLMGDKVSAIAAMKAAGLPTIPGSDGLLGDDASANLALADAIGYPVMVKATAGGGGKGMRIVNDASELLSTIVLTQGEAEATFGNAGVYLEKYLSQPRHIEVQVICDKQGNALSLGERDCSMQRAQQKVIEEAPALGLTDEQRDTIGQRCIKACQAIGYEGVGTIEFLYQEGEFFFMEMNTRLQVEHTVTEMVTHLDLVAEQLRIAADQPLGMRQAQIQCHGHAIECRINAEDPVNFTPSPGTITALTLPGGLGVRWDSHLYQGYQVPPYYDAMIGKLITWGSSRNCAITRMRVALNELVIQGINTNIPLLKRILADDGFVQGAQPIDYLEHSLLPNLTDK</sequence>
<dbReference type="InterPro" id="IPR004549">
    <property type="entry name" value="Acetyl_CoA_COase_biotin_COase"/>
</dbReference>
<keyword evidence="8 13" id="KW-0547">Nucleotide-binding</keyword>
<evidence type="ECO:0000256" key="13">
    <source>
        <dbReference type="PROSITE-ProRule" id="PRU00409"/>
    </source>
</evidence>
<name>A0ABQ4PH30_9GAMM</name>
<dbReference type="SUPFAM" id="SSF52440">
    <property type="entry name" value="PreATP-grasp domain"/>
    <property type="match status" value="1"/>
</dbReference>
<comment type="catalytic activity">
    <reaction evidence="12 14">
        <text>N(6)-biotinyl-L-lysyl-[protein] + hydrogencarbonate + ATP = N(6)-carboxybiotinyl-L-lysyl-[protein] + ADP + phosphate + H(+)</text>
        <dbReference type="Rhea" id="RHEA:13501"/>
        <dbReference type="Rhea" id="RHEA-COMP:10505"/>
        <dbReference type="Rhea" id="RHEA-COMP:10506"/>
        <dbReference type="ChEBI" id="CHEBI:15378"/>
        <dbReference type="ChEBI" id="CHEBI:17544"/>
        <dbReference type="ChEBI" id="CHEBI:30616"/>
        <dbReference type="ChEBI" id="CHEBI:43474"/>
        <dbReference type="ChEBI" id="CHEBI:83144"/>
        <dbReference type="ChEBI" id="CHEBI:83145"/>
        <dbReference type="ChEBI" id="CHEBI:456216"/>
        <dbReference type="EC" id="6.3.4.14"/>
    </reaction>
</comment>
<feature type="domain" description="ATP-grasp" evidence="15">
    <location>
        <begin position="125"/>
        <end position="322"/>
    </location>
</feature>
<evidence type="ECO:0000256" key="8">
    <source>
        <dbReference type="ARBA" id="ARBA00022741"/>
    </source>
</evidence>
<feature type="domain" description="Biotin carboxylation" evidence="16">
    <location>
        <begin position="6"/>
        <end position="450"/>
    </location>
</feature>
<dbReference type="Pfam" id="PF00289">
    <property type="entry name" value="Biotin_carb_N"/>
    <property type="match status" value="1"/>
</dbReference>
<evidence type="ECO:0000256" key="5">
    <source>
        <dbReference type="ARBA" id="ARBA00017242"/>
    </source>
</evidence>
<evidence type="ECO:0000313" key="17">
    <source>
        <dbReference type="EMBL" id="GIU46872.1"/>
    </source>
</evidence>
<proteinExistence type="predicted"/>
<dbReference type="NCBIfam" id="TIGR00514">
    <property type="entry name" value="accC"/>
    <property type="match status" value="1"/>
</dbReference>
<evidence type="ECO:0000256" key="10">
    <source>
        <dbReference type="ARBA" id="ARBA00022842"/>
    </source>
</evidence>
<keyword evidence="6 14" id="KW-0436">Ligase</keyword>
<evidence type="ECO:0000256" key="11">
    <source>
        <dbReference type="ARBA" id="ARBA00033786"/>
    </source>
</evidence>
<comment type="function">
    <text evidence="1 14">This protein is a component of the acetyl coenzyme A carboxylase complex; first, biotin carboxylase catalyzes the carboxylation of the carrier protein and then the transcarboxylase transfers the carboxyl group to form malonyl-CoA.</text>
</comment>
<keyword evidence="7" id="KW-0479">Metal-binding</keyword>
<dbReference type="InterPro" id="IPR051602">
    <property type="entry name" value="ACC_Biotin_Carboxylase"/>
</dbReference>
<keyword evidence="14" id="KW-0444">Lipid biosynthesis</keyword>
<keyword evidence="18" id="KW-1185">Reference proteome</keyword>
<dbReference type="PROSITE" id="PS00866">
    <property type="entry name" value="CPSASE_1"/>
    <property type="match status" value="1"/>
</dbReference>
<dbReference type="PROSITE" id="PS00867">
    <property type="entry name" value="CPSASE_2"/>
    <property type="match status" value="1"/>
</dbReference>
<dbReference type="RefSeq" id="WP_119978100.1">
    <property type="nucleotide sequence ID" value="NZ_BPFB01000018.1"/>
</dbReference>
<evidence type="ECO:0000313" key="18">
    <source>
        <dbReference type="Proteomes" id="UP000761574"/>
    </source>
</evidence>
<dbReference type="SMART" id="SM00878">
    <property type="entry name" value="Biotin_carb_C"/>
    <property type="match status" value="1"/>
</dbReference>
<dbReference type="Pfam" id="PF02786">
    <property type="entry name" value="CPSase_L_D2"/>
    <property type="match status" value="1"/>
</dbReference>
<reference evidence="17 18" key="1">
    <citation type="submission" date="2021-05" db="EMBL/GenBank/DDBJ databases">
        <title>Molecular characterization for Shewanella algae harboring chromosomal blaOXA-55-like strains isolated from clinical and environment sample.</title>
        <authorList>
            <person name="Ohama Y."/>
            <person name="Aoki K."/>
            <person name="Harada S."/>
            <person name="Moriya K."/>
            <person name="Ishii Y."/>
            <person name="Tateda K."/>
        </authorList>
    </citation>
    <scope>NUCLEOTIDE SEQUENCE [LARGE SCALE GENOMIC DNA]</scope>
    <source>
        <strain evidence="17 18">LMG 23746</strain>
    </source>
</reference>
<dbReference type="PANTHER" id="PTHR48095:SF2">
    <property type="entry name" value="BIOTIN CARBOXYLASE, CHLOROPLASTIC"/>
    <property type="match status" value="1"/>
</dbReference>
<dbReference type="PROSITE" id="PS50975">
    <property type="entry name" value="ATP_GRASP"/>
    <property type="match status" value="1"/>
</dbReference>
<dbReference type="InterPro" id="IPR005481">
    <property type="entry name" value="BC-like_N"/>
</dbReference>
<keyword evidence="14" id="KW-0443">Lipid metabolism</keyword>
<evidence type="ECO:0000256" key="12">
    <source>
        <dbReference type="ARBA" id="ARBA00048600"/>
    </source>
</evidence>
<dbReference type="InterPro" id="IPR011761">
    <property type="entry name" value="ATP-grasp"/>
</dbReference>
<organism evidence="17 18">
    <name type="scientific">Shewanella algidipiscicola</name>
    <dbReference type="NCBI Taxonomy" id="614070"/>
    <lineage>
        <taxon>Bacteria</taxon>
        <taxon>Pseudomonadati</taxon>
        <taxon>Pseudomonadota</taxon>
        <taxon>Gammaproteobacteria</taxon>
        <taxon>Alteromonadales</taxon>
        <taxon>Shewanellaceae</taxon>
        <taxon>Shewanella</taxon>
    </lineage>
</organism>
<comment type="caution">
    <text evidence="17">The sequence shown here is derived from an EMBL/GenBank/DDBJ whole genome shotgun (WGS) entry which is preliminary data.</text>
</comment>
<evidence type="ECO:0000256" key="6">
    <source>
        <dbReference type="ARBA" id="ARBA00022598"/>
    </source>
</evidence>
<dbReference type="InterPro" id="IPR011764">
    <property type="entry name" value="Biotin_carboxylation_dom"/>
</dbReference>
<dbReference type="EMBL" id="BPFB01000018">
    <property type="protein sequence ID" value="GIU46872.1"/>
    <property type="molecule type" value="Genomic_DNA"/>
</dbReference>
<comment type="subunit">
    <text evidence="3 14">Acetyl-CoA carboxylase is a heterohexamer of biotin carboxyl carrier protein, biotin carboxylase and the two subunits of carboxyl transferase in a 2:2 complex.</text>
</comment>
<dbReference type="PANTHER" id="PTHR48095">
    <property type="entry name" value="PYRUVATE CARBOXYLASE SUBUNIT A"/>
    <property type="match status" value="1"/>
</dbReference>
<dbReference type="Pfam" id="PF02785">
    <property type="entry name" value="Biotin_carb_C"/>
    <property type="match status" value="1"/>
</dbReference>
<dbReference type="Gene3D" id="3.30.470.20">
    <property type="entry name" value="ATP-grasp fold, B domain"/>
    <property type="match status" value="1"/>
</dbReference>
<dbReference type="InterPro" id="IPR011054">
    <property type="entry name" value="Rudment_hybrid_motif"/>
</dbReference>
<evidence type="ECO:0000256" key="2">
    <source>
        <dbReference type="ARBA" id="ARBA00004956"/>
    </source>
</evidence>
<dbReference type="InterPro" id="IPR005482">
    <property type="entry name" value="Biotin_COase_C"/>
</dbReference>
<evidence type="ECO:0000256" key="1">
    <source>
        <dbReference type="ARBA" id="ARBA00003761"/>
    </source>
</evidence>
<dbReference type="EC" id="6.3.4.14" evidence="4 14"/>
<keyword evidence="14" id="KW-0276">Fatty acid metabolism</keyword>
<dbReference type="NCBIfam" id="NF006367">
    <property type="entry name" value="PRK08591.1"/>
    <property type="match status" value="1"/>
</dbReference>
<dbReference type="InterPro" id="IPR005479">
    <property type="entry name" value="CPAse_ATP-bd"/>
</dbReference>
<evidence type="ECO:0000259" key="15">
    <source>
        <dbReference type="PROSITE" id="PS50975"/>
    </source>
</evidence>
<keyword evidence="10" id="KW-0460">Magnesium</keyword>
<evidence type="ECO:0000256" key="4">
    <source>
        <dbReference type="ARBA" id="ARBA00013263"/>
    </source>
</evidence>
<evidence type="ECO:0000256" key="7">
    <source>
        <dbReference type="ARBA" id="ARBA00022723"/>
    </source>
</evidence>
<dbReference type="SUPFAM" id="SSF51246">
    <property type="entry name" value="Rudiment single hybrid motif"/>
    <property type="match status" value="1"/>
</dbReference>
<evidence type="ECO:0000259" key="16">
    <source>
        <dbReference type="PROSITE" id="PS50979"/>
    </source>
</evidence>